<reference evidence="1" key="2">
    <citation type="journal article" date="2015" name="Fish Shellfish Immunol.">
        <title>Early steps in the European eel (Anguilla anguilla)-Vibrio vulnificus interaction in the gills: Role of the RtxA13 toxin.</title>
        <authorList>
            <person name="Callol A."/>
            <person name="Pajuelo D."/>
            <person name="Ebbesson L."/>
            <person name="Teles M."/>
            <person name="MacKenzie S."/>
            <person name="Amaro C."/>
        </authorList>
    </citation>
    <scope>NUCLEOTIDE SEQUENCE</scope>
</reference>
<evidence type="ECO:0000313" key="1">
    <source>
        <dbReference type="EMBL" id="JAH45800.1"/>
    </source>
</evidence>
<dbReference type="EMBL" id="GBXM01062777">
    <property type="protein sequence ID" value="JAH45800.1"/>
    <property type="molecule type" value="Transcribed_RNA"/>
</dbReference>
<dbReference type="AlphaFoldDB" id="A0A0E9SYT5"/>
<organism evidence="1">
    <name type="scientific">Anguilla anguilla</name>
    <name type="common">European freshwater eel</name>
    <name type="synonym">Muraena anguilla</name>
    <dbReference type="NCBI Taxonomy" id="7936"/>
    <lineage>
        <taxon>Eukaryota</taxon>
        <taxon>Metazoa</taxon>
        <taxon>Chordata</taxon>
        <taxon>Craniata</taxon>
        <taxon>Vertebrata</taxon>
        <taxon>Euteleostomi</taxon>
        <taxon>Actinopterygii</taxon>
        <taxon>Neopterygii</taxon>
        <taxon>Teleostei</taxon>
        <taxon>Anguilliformes</taxon>
        <taxon>Anguillidae</taxon>
        <taxon>Anguilla</taxon>
    </lineage>
</organism>
<accession>A0A0E9SYT5</accession>
<protein>
    <submittedName>
        <fullName evidence="1">Uncharacterized protein</fullName>
    </submittedName>
</protein>
<name>A0A0E9SYT5_ANGAN</name>
<proteinExistence type="predicted"/>
<reference evidence="1" key="1">
    <citation type="submission" date="2014-11" db="EMBL/GenBank/DDBJ databases">
        <authorList>
            <person name="Amaro Gonzalez C."/>
        </authorList>
    </citation>
    <scope>NUCLEOTIDE SEQUENCE</scope>
</reference>
<sequence>MAHFQLFLPVFSHTAVPGLK</sequence>